<evidence type="ECO:0000313" key="3">
    <source>
        <dbReference type="Proteomes" id="UP000314294"/>
    </source>
</evidence>
<accession>A0A4Z2FPT3</accession>
<feature type="region of interest" description="Disordered" evidence="1">
    <location>
        <begin position="241"/>
        <end position="275"/>
    </location>
</feature>
<keyword evidence="3" id="KW-1185">Reference proteome</keyword>
<feature type="region of interest" description="Disordered" evidence="1">
    <location>
        <begin position="318"/>
        <end position="344"/>
    </location>
</feature>
<feature type="region of interest" description="Disordered" evidence="1">
    <location>
        <begin position="67"/>
        <end position="86"/>
    </location>
</feature>
<comment type="caution">
    <text evidence="2">The sequence shown here is derived from an EMBL/GenBank/DDBJ whole genome shotgun (WGS) entry which is preliminary data.</text>
</comment>
<feature type="compositionally biased region" description="Low complexity" evidence="1">
    <location>
        <begin position="256"/>
        <end position="265"/>
    </location>
</feature>
<evidence type="ECO:0000256" key="1">
    <source>
        <dbReference type="SAM" id="MobiDB-lite"/>
    </source>
</evidence>
<feature type="compositionally biased region" description="Basic and acidic residues" evidence="1">
    <location>
        <begin position="318"/>
        <end position="334"/>
    </location>
</feature>
<sequence length="344" mass="37558">MRRVQHEGHPPALQEERLRAAGEQEVGAGQEVLRLLAAAVEVVDVAHHGGAALLPRHHQHRLLEGHAGQVGAGRGRRDDEARPPGLGAARLTWNAVFSPPARREHGVPGEPPAAVVAAGPELRLEAGAALVARGAAHDPGGAPRRRQVVPRHEEAAAHVQERGRVGRRRRVELVGQEQQVAHRLPVPGQRRRARLQAEQLPRRHHGVAHAAQQVLRRQRVGLAASDPDLQRREQLRLALQHQVGAPQQRQQRRGAHAAGPRGAPQQRRHVPRHEAEAVVPQRRVPGERGVLVPGRHEARGRGAGQEALAHVARHAAPEARHAVRHGQPVERRGELQAQRDLPTV</sequence>
<protein>
    <submittedName>
        <fullName evidence="2">Uncharacterized protein</fullName>
    </submittedName>
</protein>
<name>A0A4Z2FPT3_9TELE</name>
<organism evidence="2 3">
    <name type="scientific">Liparis tanakae</name>
    <name type="common">Tanaka's snailfish</name>
    <dbReference type="NCBI Taxonomy" id="230148"/>
    <lineage>
        <taxon>Eukaryota</taxon>
        <taxon>Metazoa</taxon>
        <taxon>Chordata</taxon>
        <taxon>Craniata</taxon>
        <taxon>Vertebrata</taxon>
        <taxon>Euteleostomi</taxon>
        <taxon>Actinopterygii</taxon>
        <taxon>Neopterygii</taxon>
        <taxon>Teleostei</taxon>
        <taxon>Neoteleostei</taxon>
        <taxon>Acanthomorphata</taxon>
        <taxon>Eupercaria</taxon>
        <taxon>Perciformes</taxon>
        <taxon>Cottioidei</taxon>
        <taxon>Cottales</taxon>
        <taxon>Liparidae</taxon>
        <taxon>Liparis</taxon>
    </lineage>
</organism>
<evidence type="ECO:0000313" key="2">
    <source>
        <dbReference type="EMBL" id="TNN43149.1"/>
    </source>
</evidence>
<dbReference type="EMBL" id="SRLO01000986">
    <property type="protein sequence ID" value="TNN43149.1"/>
    <property type="molecule type" value="Genomic_DNA"/>
</dbReference>
<proteinExistence type="predicted"/>
<reference evidence="2 3" key="1">
    <citation type="submission" date="2019-03" db="EMBL/GenBank/DDBJ databases">
        <title>First draft genome of Liparis tanakae, snailfish: a comprehensive survey of snailfish specific genes.</title>
        <authorList>
            <person name="Kim W."/>
            <person name="Song I."/>
            <person name="Jeong J.-H."/>
            <person name="Kim D."/>
            <person name="Kim S."/>
            <person name="Ryu S."/>
            <person name="Song J.Y."/>
            <person name="Lee S.K."/>
        </authorList>
    </citation>
    <scope>NUCLEOTIDE SEQUENCE [LARGE SCALE GENOMIC DNA]</scope>
    <source>
        <tissue evidence="2">Muscle</tissue>
    </source>
</reference>
<dbReference type="Proteomes" id="UP000314294">
    <property type="component" value="Unassembled WGS sequence"/>
</dbReference>
<gene>
    <name evidence="2" type="ORF">EYF80_046653</name>
</gene>
<dbReference type="AlphaFoldDB" id="A0A4Z2FPT3"/>